<name>A0A1C7IDT7_9FIRM</name>
<evidence type="ECO:0000259" key="12">
    <source>
        <dbReference type="PROSITE" id="PS50110"/>
    </source>
</evidence>
<feature type="modified residue" description="4-aspartylphosphate" evidence="10">
    <location>
        <position position="61"/>
    </location>
</feature>
<keyword evidence="3" id="KW-0963">Cytoplasm</keyword>
<dbReference type="CDD" id="cd17536">
    <property type="entry name" value="REC_YesN-like"/>
    <property type="match status" value="1"/>
</dbReference>
<dbReference type="InterPro" id="IPR051552">
    <property type="entry name" value="HptR"/>
</dbReference>
<evidence type="ECO:0000313" key="14">
    <source>
        <dbReference type="Proteomes" id="UP000092574"/>
    </source>
</evidence>
<evidence type="ECO:0000256" key="2">
    <source>
        <dbReference type="ARBA" id="ARBA00018672"/>
    </source>
</evidence>
<dbReference type="GO" id="GO:0000160">
    <property type="term" value="P:phosphorelay signal transduction system"/>
    <property type="evidence" value="ECO:0007669"/>
    <property type="project" value="UniProtKB-KW"/>
</dbReference>
<protein>
    <recommendedName>
        <fullName evidence="2">Stage 0 sporulation protein A homolog</fullName>
    </recommendedName>
</protein>
<dbReference type="SMART" id="SM00342">
    <property type="entry name" value="HTH_ARAC"/>
    <property type="match status" value="1"/>
</dbReference>
<keyword evidence="8" id="KW-0804">Transcription</keyword>
<dbReference type="EMBL" id="CP015405">
    <property type="protein sequence ID" value="ANU77811.2"/>
    <property type="molecule type" value="Genomic_DNA"/>
</dbReference>
<dbReference type="Gene3D" id="3.40.50.2300">
    <property type="match status" value="1"/>
</dbReference>
<evidence type="ECO:0000256" key="6">
    <source>
        <dbReference type="ARBA" id="ARBA00023015"/>
    </source>
</evidence>
<dbReference type="GO" id="GO:0005737">
    <property type="term" value="C:cytoplasm"/>
    <property type="evidence" value="ECO:0007669"/>
    <property type="project" value="UniProtKB-SubCell"/>
</dbReference>
<dbReference type="GO" id="GO:0003700">
    <property type="term" value="F:DNA-binding transcription factor activity"/>
    <property type="evidence" value="ECO:0007669"/>
    <property type="project" value="InterPro"/>
</dbReference>
<dbReference type="InterPro" id="IPR011006">
    <property type="entry name" value="CheY-like_superfamily"/>
</dbReference>
<comment type="function">
    <text evidence="9">May play the central regulatory role in sporulation. It may be an element of the effector pathway responsible for the activation of sporulation genes in response to nutritional stress. Spo0A may act in concert with spo0H (a sigma factor) to control the expression of some genes that are critical to the sporulation process.</text>
</comment>
<evidence type="ECO:0000259" key="11">
    <source>
        <dbReference type="PROSITE" id="PS01124"/>
    </source>
</evidence>
<dbReference type="Gene3D" id="1.10.10.60">
    <property type="entry name" value="Homeodomain-like"/>
    <property type="match status" value="2"/>
</dbReference>
<dbReference type="InterPro" id="IPR018060">
    <property type="entry name" value="HTH_AraC"/>
</dbReference>
<accession>A0A1C7IDT7</accession>
<dbReference type="Pfam" id="PF12833">
    <property type="entry name" value="HTH_18"/>
    <property type="match status" value="1"/>
</dbReference>
<feature type="domain" description="Response regulatory" evidence="12">
    <location>
        <begin position="9"/>
        <end position="126"/>
    </location>
</feature>
<keyword evidence="14" id="KW-1185">Reference proteome</keyword>
<keyword evidence="4 10" id="KW-0597">Phosphoprotein</keyword>
<evidence type="ECO:0000256" key="8">
    <source>
        <dbReference type="ARBA" id="ARBA00023163"/>
    </source>
</evidence>
<dbReference type="STRING" id="1796616.A4V09_19985"/>
<feature type="domain" description="HTH araC/xylS-type" evidence="11">
    <location>
        <begin position="141"/>
        <end position="240"/>
    </location>
</feature>
<reference evidence="13" key="1">
    <citation type="submission" date="2017-04" db="EMBL/GenBank/DDBJ databases">
        <title>Complete Genome Sequences of Twelve Strains of a Stable Defined Moderately Diverse Mouse Microbiota 2 (sDMDMm2).</title>
        <authorList>
            <person name="Uchimura Y."/>
            <person name="Wyss M."/>
            <person name="Brugiroux S."/>
            <person name="Limenitakis J.P."/>
            <person name="Stecher B."/>
            <person name="McCoy K.D."/>
            <person name="Macpherson A.J."/>
        </authorList>
    </citation>
    <scope>NUCLEOTIDE SEQUENCE</scope>
    <source>
        <strain evidence="13">YL58</strain>
    </source>
</reference>
<keyword evidence="7" id="KW-0238">DNA-binding</keyword>
<dbReference type="SMART" id="SM00448">
    <property type="entry name" value="REC"/>
    <property type="match status" value="1"/>
</dbReference>
<dbReference type="OrthoDB" id="1769137at2"/>
<dbReference type="Pfam" id="PF00072">
    <property type="entry name" value="Response_reg"/>
    <property type="match status" value="1"/>
</dbReference>
<evidence type="ECO:0000313" key="13">
    <source>
        <dbReference type="EMBL" id="ANU77811.2"/>
    </source>
</evidence>
<organism evidence="13 14">
    <name type="scientific">Blautia pseudococcoides</name>
    <dbReference type="NCBI Taxonomy" id="1796616"/>
    <lineage>
        <taxon>Bacteria</taxon>
        <taxon>Bacillati</taxon>
        <taxon>Bacillota</taxon>
        <taxon>Clostridia</taxon>
        <taxon>Lachnospirales</taxon>
        <taxon>Lachnospiraceae</taxon>
        <taxon>Blautia</taxon>
    </lineage>
</organism>
<evidence type="ECO:0000256" key="5">
    <source>
        <dbReference type="ARBA" id="ARBA00023012"/>
    </source>
</evidence>
<evidence type="ECO:0000256" key="1">
    <source>
        <dbReference type="ARBA" id="ARBA00004496"/>
    </source>
</evidence>
<dbReference type="PANTHER" id="PTHR42713:SF3">
    <property type="entry name" value="TRANSCRIPTIONAL REGULATORY PROTEIN HPTR"/>
    <property type="match status" value="1"/>
</dbReference>
<dbReference type="PROSITE" id="PS50110">
    <property type="entry name" value="RESPONSE_REGULATORY"/>
    <property type="match status" value="1"/>
</dbReference>
<dbReference type="Proteomes" id="UP000092574">
    <property type="component" value="Chromosome"/>
</dbReference>
<evidence type="ECO:0000256" key="4">
    <source>
        <dbReference type="ARBA" id="ARBA00022553"/>
    </source>
</evidence>
<evidence type="ECO:0000256" key="7">
    <source>
        <dbReference type="ARBA" id="ARBA00023125"/>
    </source>
</evidence>
<dbReference type="SUPFAM" id="SSF52172">
    <property type="entry name" value="CheY-like"/>
    <property type="match status" value="1"/>
</dbReference>
<dbReference type="PROSITE" id="PS01124">
    <property type="entry name" value="HTH_ARAC_FAMILY_2"/>
    <property type="match status" value="1"/>
</dbReference>
<dbReference type="InterPro" id="IPR009057">
    <property type="entry name" value="Homeodomain-like_sf"/>
</dbReference>
<dbReference type="GO" id="GO:0043565">
    <property type="term" value="F:sequence-specific DNA binding"/>
    <property type="evidence" value="ECO:0007669"/>
    <property type="project" value="InterPro"/>
</dbReference>
<dbReference type="InterPro" id="IPR001789">
    <property type="entry name" value="Sig_transdc_resp-reg_receiver"/>
</dbReference>
<dbReference type="SUPFAM" id="SSF46689">
    <property type="entry name" value="Homeodomain-like"/>
    <property type="match status" value="2"/>
</dbReference>
<evidence type="ECO:0000256" key="10">
    <source>
        <dbReference type="PROSITE-ProRule" id="PRU00169"/>
    </source>
</evidence>
<sequence>MKEMRDMIKVMLVEDEVGTRNLLRIIVNWEEFHMKIVGEAQNGREALFRMQEEMPDLVVTDIKMPIMDGIALAEEIMEKYPAVKVIIVTAYDDFKYAQKALRAGAVDFILKPLKRQEVKDALLRVGRQIETVEEGAKDVIDQIRDYMEENYAQSSLSLSKVAEKYYLNSSYLSRTFRKKTGVPFVEYLNKIRIKHACDYLKSGNWKVYEIAEKVGIPNPDYFGRCFRKYMGISVNDYKKSKICED</sequence>
<dbReference type="AlphaFoldDB" id="A0A1C7IDT7"/>
<evidence type="ECO:0000256" key="9">
    <source>
        <dbReference type="ARBA" id="ARBA00024867"/>
    </source>
</evidence>
<comment type="subcellular location">
    <subcellularLocation>
        <location evidence="1">Cytoplasm</location>
    </subcellularLocation>
</comment>
<evidence type="ECO:0000256" key="3">
    <source>
        <dbReference type="ARBA" id="ARBA00022490"/>
    </source>
</evidence>
<keyword evidence="5" id="KW-0902">Two-component regulatory system</keyword>
<gene>
    <name evidence="13" type="ORF">A4V09_19985</name>
</gene>
<proteinExistence type="predicted"/>
<dbReference type="KEGG" id="byl:A4V09_19985"/>
<keyword evidence="6" id="KW-0805">Transcription regulation</keyword>
<dbReference type="PANTHER" id="PTHR42713">
    <property type="entry name" value="HISTIDINE KINASE-RELATED"/>
    <property type="match status" value="1"/>
</dbReference>